<keyword evidence="5 6" id="KW-0472">Membrane</keyword>
<evidence type="ECO:0000313" key="8">
    <source>
        <dbReference type="EMBL" id="GAA3626018.1"/>
    </source>
</evidence>
<dbReference type="Proteomes" id="UP001501697">
    <property type="component" value="Unassembled WGS sequence"/>
</dbReference>
<feature type="transmembrane region" description="Helical" evidence="6">
    <location>
        <begin position="214"/>
        <end position="237"/>
    </location>
</feature>
<feature type="transmembrane region" description="Helical" evidence="6">
    <location>
        <begin position="88"/>
        <end position="111"/>
    </location>
</feature>
<evidence type="ECO:0000256" key="2">
    <source>
        <dbReference type="ARBA" id="ARBA00022475"/>
    </source>
</evidence>
<feature type="transmembrane region" description="Helical" evidence="6">
    <location>
        <begin position="150"/>
        <end position="176"/>
    </location>
</feature>
<feature type="transmembrane region" description="Helical" evidence="6">
    <location>
        <begin position="123"/>
        <end position="144"/>
    </location>
</feature>
<dbReference type="EMBL" id="BAAAYU010000001">
    <property type="protein sequence ID" value="GAA3626018.1"/>
    <property type="molecule type" value="Genomic_DNA"/>
</dbReference>
<comment type="caution">
    <text evidence="8">The sequence shown here is derived from an EMBL/GenBank/DDBJ whole genome shotgun (WGS) entry which is preliminary data.</text>
</comment>
<evidence type="ECO:0000259" key="7">
    <source>
        <dbReference type="Pfam" id="PF03772"/>
    </source>
</evidence>
<reference evidence="9" key="1">
    <citation type="journal article" date="2019" name="Int. J. Syst. Evol. Microbiol.">
        <title>The Global Catalogue of Microorganisms (GCM) 10K type strain sequencing project: providing services to taxonomists for standard genome sequencing and annotation.</title>
        <authorList>
            <consortium name="The Broad Institute Genomics Platform"/>
            <consortium name="The Broad Institute Genome Sequencing Center for Infectious Disease"/>
            <person name="Wu L."/>
            <person name="Ma J."/>
        </authorList>
    </citation>
    <scope>NUCLEOTIDE SEQUENCE [LARGE SCALE GENOMIC DNA]</scope>
    <source>
        <strain evidence="9">JCM 16544</strain>
    </source>
</reference>
<gene>
    <name evidence="8" type="ORF">GCM10022200_05460</name>
</gene>
<dbReference type="NCBIfam" id="TIGR00360">
    <property type="entry name" value="ComEC_N-term"/>
    <property type="match status" value="1"/>
</dbReference>
<evidence type="ECO:0000256" key="3">
    <source>
        <dbReference type="ARBA" id="ARBA00022692"/>
    </source>
</evidence>
<organism evidence="8 9">
    <name type="scientific">Microbacterium awajiense</name>
    <dbReference type="NCBI Taxonomy" id="415214"/>
    <lineage>
        <taxon>Bacteria</taxon>
        <taxon>Bacillati</taxon>
        <taxon>Actinomycetota</taxon>
        <taxon>Actinomycetes</taxon>
        <taxon>Micrococcales</taxon>
        <taxon>Microbacteriaceae</taxon>
        <taxon>Microbacterium</taxon>
    </lineage>
</organism>
<feature type="transmembrane region" description="Helical" evidence="6">
    <location>
        <begin position="31"/>
        <end position="49"/>
    </location>
</feature>
<evidence type="ECO:0000313" key="9">
    <source>
        <dbReference type="Proteomes" id="UP001501697"/>
    </source>
</evidence>
<proteinExistence type="predicted"/>
<dbReference type="InterPro" id="IPR004477">
    <property type="entry name" value="ComEC_N"/>
</dbReference>
<evidence type="ECO:0000256" key="1">
    <source>
        <dbReference type="ARBA" id="ARBA00004651"/>
    </source>
</evidence>
<sequence length="303" mass="29100">MSGANCALVVGLVFVAASALGARRALRVAGAAAALAGFVVLVTPEPSVVRAATMSTIAMVAVLLGRPGAGLALLALATAVVIVADPWLASSIGFALSVAATGALLVLSRPLAAGLARGMPRALALTLAVPLAAQLACGPLIVLIEPSVAVYGVVANALAAPAAPAATVLGLAACLAAPVPLLQAGLTALAWLPASWIAQTALVAAALPGAALPWLAGGPGVATLAVLGGAIAVLVVAPRSRRRLRLLAAAFTAVAAGVALGGGLLGGPAAPWTLPAAWAIVACDVGQGDANRNGLHVSPGVLG</sequence>
<comment type="subcellular location">
    <subcellularLocation>
        <location evidence="1">Cell membrane</location>
        <topology evidence="1">Multi-pass membrane protein</topology>
    </subcellularLocation>
</comment>
<name>A0ABP7A6Z3_9MICO</name>
<keyword evidence="4 6" id="KW-1133">Transmembrane helix</keyword>
<feature type="domain" description="ComEC/Rec2-related protein" evidence="7">
    <location>
        <begin position="2"/>
        <end position="236"/>
    </location>
</feature>
<keyword evidence="9" id="KW-1185">Reference proteome</keyword>
<feature type="transmembrane region" description="Helical" evidence="6">
    <location>
        <begin position="244"/>
        <end position="265"/>
    </location>
</feature>
<feature type="transmembrane region" description="Helical" evidence="6">
    <location>
        <begin position="56"/>
        <end position="82"/>
    </location>
</feature>
<evidence type="ECO:0000256" key="6">
    <source>
        <dbReference type="SAM" id="Phobius"/>
    </source>
</evidence>
<dbReference type="PANTHER" id="PTHR30619">
    <property type="entry name" value="DNA INTERNALIZATION/COMPETENCE PROTEIN COMEC/REC2"/>
    <property type="match status" value="1"/>
</dbReference>
<dbReference type="Pfam" id="PF03772">
    <property type="entry name" value="Competence"/>
    <property type="match status" value="1"/>
</dbReference>
<dbReference type="InterPro" id="IPR052159">
    <property type="entry name" value="Competence_DNA_uptake"/>
</dbReference>
<dbReference type="PANTHER" id="PTHR30619:SF1">
    <property type="entry name" value="RECOMBINATION PROTEIN 2"/>
    <property type="match status" value="1"/>
</dbReference>
<keyword evidence="2" id="KW-1003">Cell membrane</keyword>
<evidence type="ECO:0000256" key="5">
    <source>
        <dbReference type="ARBA" id="ARBA00023136"/>
    </source>
</evidence>
<keyword evidence="3 6" id="KW-0812">Transmembrane</keyword>
<feature type="transmembrane region" description="Helical" evidence="6">
    <location>
        <begin position="188"/>
        <end position="208"/>
    </location>
</feature>
<evidence type="ECO:0000256" key="4">
    <source>
        <dbReference type="ARBA" id="ARBA00022989"/>
    </source>
</evidence>
<accession>A0ABP7A6Z3</accession>
<protein>
    <recommendedName>
        <fullName evidence="7">ComEC/Rec2-related protein domain-containing protein</fullName>
    </recommendedName>
</protein>